<reference evidence="2" key="1">
    <citation type="submission" date="2019-02" db="EMBL/GenBank/DDBJ databases">
        <authorList>
            <person name="Gruber-Vodicka R. H."/>
            <person name="Seah K. B. B."/>
        </authorList>
    </citation>
    <scope>NUCLEOTIDE SEQUENCE</scope>
    <source>
        <strain evidence="2">BECK_BZ131</strain>
    </source>
</reference>
<proteinExistence type="predicted"/>
<feature type="region of interest" description="Disordered" evidence="1">
    <location>
        <begin position="38"/>
        <end position="66"/>
    </location>
</feature>
<sequence length="66" mass="7339">MNTRLARSLIPGCSGIAPEIAEVYSASFTSDVFLPSTARRSRKNQSDSIENRDIKNVHEKQQMASQ</sequence>
<feature type="compositionally biased region" description="Basic and acidic residues" evidence="1">
    <location>
        <begin position="49"/>
        <end position="66"/>
    </location>
</feature>
<gene>
    <name evidence="2" type="ORF">BECKFW1821C_GA0114237_103242</name>
</gene>
<name>A0A450TU83_9GAMM</name>
<dbReference type="EMBL" id="CAADFE010000032">
    <property type="protein sequence ID" value="VFJ72210.1"/>
    <property type="molecule type" value="Genomic_DNA"/>
</dbReference>
<evidence type="ECO:0000313" key="2">
    <source>
        <dbReference type="EMBL" id="VFJ72210.1"/>
    </source>
</evidence>
<protein>
    <submittedName>
        <fullName evidence="2">Uncharacterized protein</fullName>
    </submittedName>
</protein>
<accession>A0A450TU83</accession>
<dbReference type="AlphaFoldDB" id="A0A450TU83"/>
<evidence type="ECO:0000256" key="1">
    <source>
        <dbReference type="SAM" id="MobiDB-lite"/>
    </source>
</evidence>
<organism evidence="2">
    <name type="scientific">Candidatus Kentrum sp. FW</name>
    <dbReference type="NCBI Taxonomy" id="2126338"/>
    <lineage>
        <taxon>Bacteria</taxon>
        <taxon>Pseudomonadati</taxon>
        <taxon>Pseudomonadota</taxon>
        <taxon>Gammaproteobacteria</taxon>
        <taxon>Candidatus Kentrum</taxon>
    </lineage>
</organism>